<reference evidence="2" key="2">
    <citation type="submission" date="2019-02" db="EMBL/GenBank/DDBJ databases">
        <title>Opniocepnalus argus Var Kimnra genome.</title>
        <authorList>
            <person name="Zhou C."/>
            <person name="Xiao S."/>
        </authorList>
    </citation>
    <scope>NUCLEOTIDE SEQUENCE [LARGE SCALE GENOMIC DNA]</scope>
</reference>
<sequence>MEPSQSDGTRSTFAVSERVCEIFPEFIFGGSSADTRNQLFSPGQRGWCSGAQTVKEKSGTLLSLLKIKHLSEMFLTVGFFTICQLVRGGQYWTFKIYGLVAEAQAMLRVCKDDMAVRTGSLCCSLTRQDGDPSQGMP</sequence>
<proteinExistence type="predicted"/>
<organism evidence="1 2">
    <name type="scientific">Channa argus</name>
    <name type="common">Northern snakehead</name>
    <name type="synonym">Ophicephalus argus</name>
    <dbReference type="NCBI Taxonomy" id="215402"/>
    <lineage>
        <taxon>Eukaryota</taxon>
        <taxon>Metazoa</taxon>
        <taxon>Chordata</taxon>
        <taxon>Craniata</taxon>
        <taxon>Vertebrata</taxon>
        <taxon>Euteleostomi</taxon>
        <taxon>Actinopterygii</taxon>
        <taxon>Neopterygii</taxon>
        <taxon>Teleostei</taxon>
        <taxon>Neoteleostei</taxon>
        <taxon>Acanthomorphata</taxon>
        <taxon>Anabantaria</taxon>
        <taxon>Anabantiformes</taxon>
        <taxon>Channoidei</taxon>
        <taxon>Channidae</taxon>
        <taxon>Channa</taxon>
    </lineage>
</organism>
<accession>A0A6G1QKV1</accession>
<dbReference type="AlphaFoldDB" id="A0A6G1QKV1"/>
<protein>
    <submittedName>
        <fullName evidence="1">Uncharacterized protein</fullName>
    </submittedName>
</protein>
<dbReference type="EMBL" id="CM015730">
    <property type="protein sequence ID" value="KAF3703301.1"/>
    <property type="molecule type" value="Genomic_DNA"/>
</dbReference>
<dbReference type="Proteomes" id="UP000503349">
    <property type="component" value="Chromosome 19"/>
</dbReference>
<name>A0A6G1QKV1_CHAAH</name>
<reference evidence="1 2" key="1">
    <citation type="submission" date="2019-02" db="EMBL/GenBank/DDBJ databases">
        <title>Opniocepnalus argus genome.</title>
        <authorList>
            <person name="Zhou C."/>
            <person name="Xiao S."/>
        </authorList>
    </citation>
    <scope>NUCLEOTIDE SEQUENCE [LARGE SCALE GENOMIC DNA]</scope>
    <source>
        <strain evidence="1">OARG1902GOOAL</strain>
        <tissue evidence="1">Muscle</tissue>
    </source>
</reference>
<gene>
    <name evidence="1" type="ORF">EXN66_Car018989</name>
</gene>
<keyword evidence="2" id="KW-1185">Reference proteome</keyword>
<evidence type="ECO:0000313" key="2">
    <source>
        <dbReference type="Proteomes" id="UP000503349"/>
    </source>
</evidence>
<evidence type="ECO:0000313" key="1">
    <source>
        <dbReference type="EMBL" id="KAF3703301.1"/>
    </source>
</evidence>